<evidence type="ECO:0000256" key="1">
    <source>
        <dbReference type="ARBA" id="ARBA00004141"/>
    </source>
</evidence>
<dbReference type="OrthoDB" id="1077582at2759"/>
<evidence type="ECO:0000256" key="3">
    <source>
        <dbReference type="ARBA" id="ARBA00022679"/>
    </source>
</evidence>
<dbReference type="EMBL" id="JAAIUW010000013">
    <property type="protein sequence ID" value="KAF7803828.1"/>
    <property type="molecule type" value="Genomic_DNA"/>
</dbReference>
<dbReference type="GO" id="GO:0008374">
    <property type="term" value="F:O-acyltransferase activity"/>
    <property type="evidence" value="ECO:0007669"/>
    <property type="project" value="InterPro"/>
</dbReference>
<evidence type="ECO:0000259" key="11">
    <source>
        <dbReference type="Pfam" id="PF13813"/>
    </source>
</evidence>
<evidence type="ECO:0000256" key="5">
    <source>
        <dbReference type="ARBA" id="ARBA00022989"/>
    </source>
</evidence>
<dbReference type="GO" id="GO:0006629">
    <property type="term" value="P:lipid metabolic process"/>
    <property type="evidence" value="ECO:0007669"/>
    <property type="project" value="UniProtKB-KW"/>
</dbReference>
<dbReference type="PANTHER" id="PTHR31595:SF11">
    <property type="entry name" value="LONG-CHAIN-ALCOHOL O-FATTY-ACYLTRANSFERASE 1-RELATED"/>
    <property type="match status" value="1"/>
</dbReference>
<evidence type="ECO:0000256" key="6">
    <source>
        <dbReference type="ARBA" id="ARBA00023098"/>
    </source>
</evidence>
<evidence type="ECO:0000256" key="4">
    <source>
        <dbReference type="ARBA" id="ARBA00022692"/>
    </source>
</evidence>
<comment type="subcellular location">
    <subcellularLocation>
        <location evidence="1">Membrane</location>
        <topology evidence="1">Multi-pass membrane protein</topology>
    </subcellularLocation>
</comment>
<keyword evidence="5 10" id="KW-1133">Transmembrane helix</keyword>
<feature type="transmembrane region" description="Helical" evidence="10">
    <location>
        <begin position="54"/>
        <end position="72"/>
    </location>
</feature>
<evidence type="ECO:0000256" key="9">
    <source>
        <dbReference type="SAM" id="MobiDB-lite"/>
    </source>
</evidence>
<evidence type="ECO:0000256" key="2">
    <source>
        <dbReference type="ARBA" id="ARBA00007282"/>
    </source>
</evidence>
<feature type="domain" description="Wax synthase" evidence="11">
    <location>
        <begin position="113"/>
        <end position="199"/>
    </location>
</feature>
<name>A0A834SGU0_9FABA</name>
<keyword evidence="4 10" id="KW-0812">Transmembrane</keyword>
<dbReference type="PANTHER" id="PTHR31595">
    <property type="entry name" value="LONG-CHAIN-ALCOHOL O-FATTY-ACYLTRANSFERASE 3-RELATED"/>
    <property type="match status" value="1"/>
</dbReference>
<protein>
    <submittedName>
        <fullName evidence="12">Putative long-chain-alcohol O-fatty-acyltransferase 5</fullName>
    </submittedName>
</protein>
<dbReference type="Proteomes" id="UP000634136">
    <property type="component" value="Unassembled WGS sequence"/>
</dbReference>
<dbReference type="AlphaFoldDB" id="A0A834SGU0"/>
<dbReference type="InterPro" id="IPR044851">
    <property type="entry name" value="Wax_synthase"/>
</dbReference>
<comment type="caution">
    <text evidence="12">The sequence shown here is derived from an EMBL/GenBank/DDBJ whole genome shotgun (WGS) entry which is preliminary data.</text>
</comment>
<keyword evidence="3 12" id="KW-0808">Transferase</keyword>
<keyword evidence="8 12" id="KW-0012">Acyltransferase</keyword>
<comment type="similarity">
    <text evidence="2">Belongs to the wax synthase family.</text>
</comment>
<keyword evidence="7 10" id="KW-0472">Membrane</keyword>
<keyword evidence="6" id="KW-0443">Lipid metabolism</keyword>
<dbReference type="InterPro" id="IPR032805">
    <property type="entry name" value="Wax_synthase_dom"/>
</dbReference>
<proteinExistence type="inferred from homology"/>
<dbReference type="GO" id="GO:0016020">
    <property type="term" value="C:membrane"/>
    <property type="evidence" value="ECO:0007669"/>
    <property type="project" value="UniProtKB-SubCell"/>
</dbReference>
<evidence type="ECO:0000313" key="13">
    <source>
        <dbReference type="Proteomes" id="UP000634136"/>
    </source>
</evidence>
<evidence type="ECO:0000256" key="7">
    <source>
        <dbReference type="ARBA" id="ARBA00023136"/>
    </source>
</evidence>
<sequence>MFFLLVSFLAYSHFFITKLPKARPLLRLFFALPIFYFFSIFPWAFPSSPSLRGVVSYFITWIASFKIILFCFHRGPLVSSSNDFSLIDFLVVSILPVKRGAVSAPTKRYELMPLFNHPYFATSLREFWGRRWNLLSSYILRLTVYDPTRTALSGIVGPGPGKVGATIAALGVSGAMHEVMMYHITCGTKPTWEVSRFFLLQGLCIVVEAALRKRCGSVHVAVANALTVGFVVITSYWLLVLPVLNNGQSRCNGRHISKSVEDFYRESTTNILHKRAHCRVLLKHPLFTLKPEKLREEQPKGGKPHKSSGHNHRHHSGQPEPVVAFVSRSAYMKCKGPASYKVMIFNERLESIHTLDTSFPDSVGVFETRNDVMADLESEHEPVMATFLQSEPQTLRFSTLWYWKNNVISSSCLDCKAQDLHFWLKGFYFSPITKHSSTVNTYIQIFQFKSIFPNSDH</sequence>
<evidence type="ECO:0000313" key="12">
    <source>
        <dbReference type="EMBL" id="KAF7803828.1"/>
    </source>
</evidence>
<gene>
    <name evidence="12" type="ORF">G2W53_042939</name>
</gene>
<evidence type="ECO:0000256" key="8">
    <source>
        <dbReference type="ARBA" id="ARBA00023315"/>
    </source>
</evidence>
<feature type="region of interest" description="Disordered" evidence="9">
    <location>
        <begin position="292"/>
        <end position="319"/>
    </location>
</feature>
<feature type="transmembrane region" description="Helical" evidence="10">
    <location>
        <begin position="221"/>
        <end position="244"/>
    </location>
</feature>
<keyword evidence="13" id="KW-1185">Reference proteome</keyword>
<accession>A0A834SGU0</accession>
<reference evidence="12" key="1">
    <citation type="submission" date="2020-09" db="EMBL/GenBank/DDBJ databases">
        <title>Genome-Enabled Discovery of Anthraquinone Biosynthesis in Senna tora.</title>
        <authorList>
            <person name="Kang S.-H."/>
            <person name="Pandey R.P."/>
            <person name="Lee C.-M."/>
            <person name="Sim J.-S."/>
            <person name="Jeong J.-T."/>
            <person name="Choi B.-S."/>
            <person name="Jung M."/>
            <person name="Ginzburg D."/>
            <person name="Zhao K."/>
            <person name="Won S.Y."/>
            <person name="Oh T.-J."/>
            <person name="Yu Y."/>
            <person name="Kim N.-H."/>
            <person name="Lee O.R."/>
            <person name="Lee T.-H."/>
            <person name="Bashyal P."/>
            <person name="Kim T.-S."/>
            <person name="Lee W.-H."/>
            <person name="Kawkins C."/>
            <person name="Kim C.-K."/>
            <person name="Kim J.S."/>
            <person name="Ahn B.O."/>
            <person name="Rhee S.Y."/>
            <person name="Sohng J.K."/>
        </authorList>
    </citation>
    <scope>NUCLEOTIDE SEQUENCE</scope>
    <source>
        <tissue evidence="12">Leaf</tissue>
    </source>
</reference>
<organism evidence="12 13">
    <name type="scientific">Senna tora</name>
    <dbReference type="NCBI Taxonomy" id="362788"/>
    <lineage>
        <taxon>Eukaryota</taxon>
        <taxon>Viridiplantae</taxon>
        <taxon>Streptophyta</taxon>
        <taxon>Embryophyta</taxon>
        <taxon>Tracheophyta</taxon>
        <taxon>Spermatophyta</taxon>
        <taxon>Magnoliopsida</taxon>
        <taxon>eudicotyledons</taxon>
        <taxon>Gunneridae</taxon>
        <taxon>Pentapetalae</taxon>
        <taxon>rosids</taxon>
        <taxon>fabids</taxon>
        <taxon>Fabales</taxon>
        <taxon>Fabaceae</taxon>
        <taxon>Caesalpinioideae</taxon>
        <taxon>Cassia clade</taxon>
        <taxon>Senna</taxon>
    </lineage>
</organism>
<dbReference type="Pfam" id="PF13813">
    <property type="entry name" value="MBOAT_2"/>
    <property type="match status" value="1"/>
</dbReference>
<evidence type="ECO:0000256" key="10">
    <source>
        <dbReference type="SAM" id="Phobius"/>
    </source>
</evidence>
<feature type="transmembrane region" description="Helical" evidence="10">
    <location>
        <begin position="24"/>
        <end position="45"/>
    </location>
</feature>
<feature type="compositionally biased region" description="Basic residues" evidence="9">
    <location>
        <begin position="302"/>
        <end position="316"/>
    </location>
</feature>